<accession>A0AAV7VHS4</accession>
<organism evidence="2 3">
    <name type="scientific">Pleurodeles waltl</name>
    <name type="common">Iberian ribbed newt</name>
    <dbReference type="NCBI Taxonomy" id="8319"/>
    <lineage>
        <taxon>Eukaryota</taxon>
        <taxon>Metazoa</taxon>
        <taxon>Chordata</taxon>
        <taxon>Craniata</taxon>
        <taxon>Vertebrata</taxon>
        <taxon>Euteleostomi</taxon>
        <taxon>Amphibia</taxon>
        <taxon>Batrachia</taxon>
        <taxon>Caudata</taxon>
        <taxon>Salamandroidea</taxon>
        <taxon>Salamandridae</taxon>
        <taxon>Pleurodelinae</taxon>
        <taxon>Pleurodeles</taxon>
    </lineage>
</organism>
<dbReference type="AlphaFoldDB" id="A0AAV7VHS4"/>
<comment type="caution">
    <text evidence="2">The sequence shown here is derived from an EMBL/GenBank/DDBJ whole genome shotgun (WGS) entry which is preliminary data.</text>
</comment>
<name>A0AAV7VHS4_PLEWA</name>
<reference evidence="2" key="1">
    <citation type="journal article" date="2022" name="bioRxiv">
        <title>Sequencing and chromosome-scale assembly of the giantPleurodeles waltlgenome.</title>
        <authorList>
            <person name="Brown T."/>
            <person name="Elewa A."/>
            <person name="Iarovenko S."/>
            <person name="Subramanian E."/>
            <person name="Araus A.J."/>
            <person name="Petzold A."/>
            <person name="Susuki M."/>
            <person name="Suzuki K.-i.T."/>
            <person name="Hayashi T."/>
            <person name="Toyoda A."/>
            <person name="Oliveira C."/>
            <person name="Osipova E."/>
            <person name="Leigh N.D."/>
            <person name="Simon A."/>
            <person name="Yun M.H."/>
        </authorList>
    </citation>
    <scope>NUCLEOTIDE SEQUENCE</scope>
    <source>
        <strain evidence="2">20211129_DDA</strain>
        <tissue evidence="2">Liver</tissue>
    </source>
</reference>
<dbReference type="EMBL" id="JANPWB010000003">
    <property type="protein sequence ID" value="KAJ1199584.1"/>
    <property type="molecule type" value="Genomic_DNA"/>
</dbReference>
<evidence type="ECO:0000256" key="1">
    <source>
        <dbReference type="SAM" id="MobiDB-lite"/>
    </source>
</evidence>
<dbReference type="Proteomes" id="UP001066276">
    <property type="component" value="Chromosome 2_1"/>
</dbReference>
<feature type="region of interest" description="Disordered" evidence="1">
    <location>
        <begin position="1"/>
        <end position="44"/>
    </location>
</feature>
<evidence type="ECO:0000313" key="2">
    <source>
        <dbReference type="EMBL" id="KAJ1199584.1"/>
    </source>
</evidence>
<gene>
    <name evidence="2" type="ORF">NDU88_003418</name>
</gene>
<sequence length="94" mass="10815">MMVAVRSKKDRSLKEMLTKSTMGKAETDLPTPGKPSRMVREEKGEDPVTRVYLEVLFTSMREDLQALKRDLLLDLKEVRRKLGEERECAHPGRA</sequence>
<protein>
    <submittedName>
        <fullName evidence="2">Uncharacterized protein</fullName>
    </submittedName>
</protein>
<keyword evidence="3" id="KW-1185">Reference proteome</keyword>
<proteinExistence type="predicted"/>
<evidence type="ECO:0000313" key="3">
    <source>
        <dbReference type="Proteomes" id="UP001066276"/>
    </source>
</evidence>